<dbReference type="EMBL" id="HE796683">
    <property type="protein sequence ID" value="CCG98802.1"/>
    <property type="molecule type" value="Genomic_DNA"/>
</dbReference>
<accession>I0K3U9</accession>
<evidence type="ECO:0000256" key="1">
    <source>
        <dbReference type="SAM" id="SignalP"/>
    </source>
</evidence>
<gene>
    <name evidence="2" type="ORF">FAES_0791</name>
</gene>
<dbReference type="eggNOG" id="ENOG502ZCED">
    <property type="taxonomic scope" value="Bacteria"/>
</dbReference>
<keyword evidence="3" id="KW-1185">Reference proteome</keyword>
<name>I0K3U9_9BACT</name>
<protein>
    <recommendedName>
        <fullName evidence="4">Secreted protein</fullName>
    </recommendedName>
</protein>
<feature type="chain" id="PRO_5003630187" description="Secreted protein" evidence="1">
    <location>
        <begin position="24"/>
        <end position="241"/>
    </location>
</feature>
<dbReference type="HOGENOM" id="CLU_081808_0_0_10"/>
<dbReference type="RefSeq" id="WP_015329902.1">
    <property type="nucleotide sequence ID" value="NC_020054.1"/>
</dbReference>
<evidence type="ECO:0000313" key="2">
    <source>
        <dbReference type="EMBL" id="CCG98802.1"/>
    </source>
</evidence>
<reference evidence="2 3" key="1">
    <citation type="journal article" date="2012" name="J. Bacteriol.">
        <title>Genome Sequence of Fibrella aestuarina BUZ 2T, a Filamentous Marine Bacterium.</title>
        <authorList>
            <person name="Filippini M."/>
            <person name="Qi W."/>
            <person name="Blom J."/>
            <person name="Goesmann A."/>
            <person name="Smits T.H."/>
            <person name="Bagheri H.C."/>
        </authorList>
    </citation>
    <scope>NUCLEOTIDE SEQUENCE [LARGE SCALE GENOMIC DNA]</scope>
    <source>
        <strain evidence="3">BUZ 2T</strain>
    </source>
</reference>
<evidence type="ECO:0000313" key="3">
    <source>
        <dbReference type="Proteomes" id="UP000011058"/>
    </source>
</evidence>
<organism evidence="2 3">
    <name type="scientific">Fibrella aestuarina BUZ 2</name>
    <dbReference type="NCBI Taxonomy" id="1166018"/>
    <lineage>
        <taxon>Bacteria</taxon>
        <taxon>Pseudomonadati</taxon>
        <taxon>Bacteroidota</taxon>
        <taxon>Cytophagia</taxon>
        <taxon>Cytophagales</taxon>
        <taxon>Spirosomataceae</taxon>
        <taxon>Fibrella</taxon>
    </lineage>
</organism>
<dbReference type="AlphaFoldDB" id="I0K3U9"/>
<evidence type="ECO:0008006" key="4">
    <source>
        <dbReference type="Google" id="ProtNLM"/>
    </source>
</evidence>
<dbReference type="PATRIC" id="fig|1166018.3.peg.2507"/>
<dbReference type="KEGG" id="fae:FAES_0791"/>
<sequence length="241" mass="27078">MKTSLPVWGCIALLSFLSGTACAQESYFNVTESDVAEKGKIVVQQQFSIQNFYRSITTFDYGLAEDLELGANLINLDYYPVSRRFMRNDSSTEQAYSPLLMLNAQKIIKLPHDFHVGIGGQAGWNLTPNLGQHRFVHFVYLNLNRTFLDDHYKLTAGVFNGHVRYLGDGPPVGFQTGFEAAIVYQKLHLLGDWLSGQHDAGQLVLGLEVFLSKKIPLSVGWQRRNQDGSSALVLQLTYRNE</sequence>
<proteinExistence type="predicted"/>
<feature type="signal peptide" evidence="1">
    <location>
        <begin position="1"/>
        <end position="23"/>
    </location>
</feature>
<dbReference type="STRING" id="1166018.FAES_0791"/>
<keyword evidence="1" id="KW-0732">Signal</keyword>
<dbReference type="Proteomes" id="UP000011058">
    <property type="component" value="Chromosome"/>
</dbReference>
<dbReference type="PROSITE" id="PS51257">
    <property type="entry name" value="PROKAR_LIPOPROTEIN"/>
    <property type="match status" value="1"/>
</dbReference>